<keyword evidence="4" id="KW-0963">Cytoplasm</keyword>
<dbReference type="NCBIfam" id="NF001464">
    <property type="entry name" value="PRK00321.1-5"/>
    <property type="match status" value="1"/>
</dbReference>
<reference evidence="6" key="1">
    <citation type="submission" date="2020-05" db="EMBL/GenBank/DDBJ databases">
        <authorList>
            <person name="Delgado-Blas J."/>
        </authorList>
    </citation>
    <scope>NUCLEOTIDE SEQUENCE</scope>
    <source>
        <strain evidence="6">BB1453</strain>
    </source>
</reference>
<dbReference type="AlphaFoldDB" id="A0A9N8D0U1"/>
<name>A0A9N8D0U1_PRORE</name>
<evidence type="ECO:0000313" key="7">
    <source>
        <dbReference type="Proteomes" id="UP000834611"/>
    </source>
</evidence>
<evidence type="ECO:0000256" key="3">
    <source>
        <dbReference type="ARBA" id="ARBA00022296"/>
    </source>
</evidence>
<protein>
    <recommendedName>
        <fullName evidence="3">Recombination-associated protein RdgC</fullName>
    </recommendedName>
</protein>
<gene>
    <name evidence="6" type="primary">rdgC_1</name>
    <name evidence="6" type="ORF">GHA_00918</name>
</gene>
<evidence type="ECO:0000256" key="4">
    <source>
        <dbReference type="ARBA" id="ARBA00022490"/>
    </source>
</evidence>
<dbReference type="GO" id="GO:0003690">
    <property type="term" value="F:double-stranded DNA binding"/>
    <property type="evidence" value="ECO:0007669"/>
    <property type="project" value="TreeGrafter"/>
</dbReference>
<dbReference type="RefSeq" id="WP_206646405.1">
    <property type="nucleotide sequence ID" value="NZ_CAHPRV010000015.1"/>
</dbReference>
<evidence type="ECO:0000256" key="2">
    <source>
        <dbReference type="ARBA" id="ARBA00008657"/>
    </source>
</evidence>
<dbReference type="PANTHER" id="PTHR38103">
    <property type="entry name" value="RECOMBINATION-ASSOCIATED PROTEIN RDGC"/>
    <property type="match status" value="1"/>
</dbReference>
<comment type="similarity">
    <text evidence="2">Belongs to the RdgC family.</text>
</comment>
<dbReference type="NCBIfam" id="NF001462">
    <property type="entry name" value="PRK00321.1-3"/>
    <property type="match status" value="1"/>
</dbReference>
<evidence type="ECO:0000256" key="1">
    <source>
        <dbReference type="ARBA" id="ARBA00004453"/>
    </source>
</evidence>
<dbReference type="EMBL" id="CAHPSF010000002">
    <property type="protein sequence ID" value="CAB5674157.1"/>
    <property type="molecule type" value="Genomic_DNA"/>
</dbReference>
<evidence type="ECO:0000256" key="5">
    <source>
        <dbReference type="ARBA" id="ARBA00023172"/>
    </source>
</evidence>
<sequence length="304" mass="34760">MSVFNVKNLIIYRITRDIDFNNIEEQLSNLKYEPCGSLDMQRFGFIPPLGIGNSDCLTHKVNDQMLISLFKEEKMIPTPVINNELNKKIEKLEADQGRKLKKTERQTITDEVIQELLPRAFSKYARFDVWVNLTDGFIAALVPSHRRAEECFAMIRKAIGSLPVVPVTMKDPIELTLTEWVRNGQLSKGFVFGEQSEMKAILEEGGIAKYTKQDLNSDEIQTNIEAGKLVTKLSLVYEDRVTFCIDDSFVLSKLKFDSAFLETNDDIEREDYNQRFDADFFLIISELNILIKVLIDSLGGEAKL</sequence>
<dbReference type="InterPro" id="IPR007476">
    <property type="entry name" value="RdgC"/>
</dbReference>
<accession>A0A9N8D0U1</accession>
<dbReference type="PANTHER" id="PTHR38103:SF1">
    <property type="entry name" value="RECOMBINATION-ASSOCIATED PROTEIN RDGC"/>
    <property type="match status" value="1"/>
</dbReference>
<comment type="subcellular location">
    <subcellularLocation>
        <location evidence="1">Cytoplasm</location>
        <location evidence="1">Nucleoid</location>
    </subcellularLocation>
</comment>
<evidence type="ECO:0000313" key="6">
    <source>
        <dbReference type="EMBL" id="CAB5674157.1"/>
    </source>
</evidence>
<proteinExistence type="inferred from homology"/>
<organism evidence="6 7">
    <name type="scientific">Providencia rettgeri</name>
    <dbReference type="NCBI Taxonomy" id="587"/>
    <lineage>
        <taxon>Bacteria</taxon>
        <taxon>Pseudomonadati</taxon>
        <taxon>Pseudomonadota</taxon>
        <taxon>Gammaproteobacteria</taxon>
        <taxon>Enterobacterales</taxon>
        <taxon>Morganellaceae</taxon>
        <taxon>Providencia</taxon>
    </lineage>
</organism>
<dbReference type="GO" id="GO:0006310">
    <property type="term" value="P:DNA recombination"/>
    <property type="evidence" value="ECO:0007669"/>
    <property type="project" value="UniProtKB-KW"/>
</dbReference>
<dbReference type="GO" id="GO:0000018">
    <property type="term" value="P:regulation of DNA recombination"/>
    <property type="evidence" value="ECO:0007669"/>
    <property type="project" value="TreeGrafter"/>
</dbReference>
<comment type="caution">
    <text evidence="6">The sequence shown here is derived from an EMBL/GenBank/DDBJ whole genome shotgun (WGS) entry which is preliminary data.</text>
</comment>
<dbReference type="Pfam" id="PF04381">
    <property type="entry name" value="RdgC"/>
    <property type="match status" value="1"/>
</dbReference>
<dbReference type="Proteomes" id="UP000834611">
    <property type="component" value="Unassembled WGS sequence"/>
</dbReference>
<keyword evidence="5" id="KW-0233">DNA recombination</keyword>
<dbReference type="GO" id="GO:0043590">
    <property type="term" value="C:bacterial nucleoid"/>
    <property type="evidence" value="ECO:0007669"/>
    <property type="project" value="TreeGrafter"/>
</dbReference>